<accession>A0A3E0VAG5</accession>
<dbReference type="GO" id="GO:0003677">
    <property type="term" value="F:DNA binding"/>
    <property type="evidence" value="ECO:0007669"/>
    <property type="project" value="InterPro"/>
</dbReference>
<sequence>MSIAMNSVPNEDVERLARHALERVRHATETSPGRQVIALSIVGEDTPVQIPAELSDVLVAALGNLAAGQHVSVLPRDSEVTTVQAAGMLNVSRPYLIKLLEENKIGYRKVGTHRRVDTESLLLFKSRDDARREAAANALVQLSQELGFDQ</sequence>
<evidence type="ECO:0008006" key="3">
    <source>
        <dbReference type="Google" id="ProtNLM"/>
    </source>
</evidence>
<comment type="caution">
    <text evidence="1">The sequence shown here is derived from an EMBL/GenBank/DDBJ whole genome shotgun (WGS) entry which is preliminary data.</text>
</comment>
<dbReference type="RefSeq" id="WP_116284900.1">
    <property type="nucleotide sequence ID" value="NZ_NBXA01000081.1"/>
</dbReference>
<reference evidence="1 2" key="1">
    <citation type="submission" date="2017-04" db="EMBL/GenBank/DDBJ databases">
        <title>Comparative genome analysis of Subtercola boreus.</title>
        <authorList>
            <person name="Cho Y.-J."/>
            <person name="Cho A."/>
            <person name="Kim O.-S."/>
            <person name="Lee J.-I."/>
        </authorList>
    </citation>
    <scope>NUCLEOTIDE SEQUENCE [LARGE SCALE GENOMIC DNA]</scope>
    <source>
        <strain evidence="1 2">P27444</strain>
    </source>
</reference>
<dbReference type="OrthoDB" id="26212at2"/>
<name>A0A3E0VAG5_9MICO</name>
<dbReference type="InterPro" id="IPR010093">
    <property type="entry name" value="SinI_DNA-bd"/>
</dbReference>
<organism evidence="1 2">
    <name type="scientific">Subtercola boreus</name>
    <dbReference type="NCBI Taxonomy" id="120213"/>
    <lineage>
        <taxon>Bacteria</taxon>
        <taxon>Bacillati</taxon>
        <taxon>Actinomycetota</taxon>
        <taxon>Actinomycetes</taxon>
        <taxon>Micrococcales</taxon>
        <taxon>Microbacteriaceae</taxon>
        <taxon>Subtercola</taxon>
    </lineage>
</organism>
<gene>
    <name evidence="1" type="ORF">B7R21_19385</name>
</gene>
<proteinExistence type="predicted"/>
<evidence type="ECO:0000313" key="1">
    <source>
        <dbReference type="EMBL" id="RFA06605.1"/>
    </source>
</evidence>
<dbReference type="NCBIfam" id="TIGR01764">
    <property type="entry name" value="excise"/>
    <property type="match status" value="1"/>
</dbReference>
<evidence type="ECO:0000313" key="2">
    <source>
        <dbReference type="Proteomes" id="UP000256709"/>
    </source>
</evidence>
<protein>
    <recommendedName>
        <fullName evidence="3">DNA-binding protein</fullName>
    </recommendedName>
</protein>
<dbReference type="EMBL" id="NBXA01000081">
    <property type="protein sequence ID" value="RFA06605.1"/>
    <property type="molecule type" value="Genomic_DNA"/>
</dbReference>
<dbReference type="Proteomes" id="UP000256709">
    <property type="component" value="Unassembled WGS sequence"/>
</dbReference>
<dbReference type="AlphaFoldDB" id="A0A3E0VAG5"/>